<gene>
    <name evidence="3" type="primary">nrnA</name>
    <name evidence="3" type="ORF">EMELA_v1c06870</name>
</gene>
<keyword evidence="4" id="KW-1185">Reference proteome</keyword>
<dbReference type="SUPFAM" id="SSF64182">
    <property type="entry name" value="DHH phosphoesterases"/>
    <property type="match status" value="1"/>
</dbReference>
<dbReference type="Gene3D" id="3.90.1640.10">
    <property type="entry name" value="inorganic pyrophosphatase (n-terminal core)"/>
    <property type="match status" value="1"/>
</dbReference>
<evidence type="ECO:0000313" key="3">
    <source>
        <dbReference type="EMBL" id="ATZ18194.1"/>
    </source>
</evidence>
<dbReference type="AlphaFoldDB" id="A0A2K8NWT3"/>
<feature type="domain" description="DDH" evidence="1">
    <location>
        <begin position="16"/>
        <end position="153"/>
    </location>
</feature>
<accession>A0A2K8NWT3</accession>
<name>A0A2K8NWT3_9MOLU</name>
<dbReference type="RefSeq" id="WP_028124277.1">
    <property type="nucleotide sequence ID" value="NZ_CP024964.1"/>
</dbReference>
<dbReference type="KEGG" id="eml:EMELA_v1c06870"/>
<organism evidence="3 4">
    <name type="scientific">Mesoplasma melaleucae</name>
    <dbReference type="NCBI Taxonomy" id="81459"/>
    <lineage>
        <taxon>Bacteria</taxon>
        <taxon>Bacillati</taxon>
        <taxon>Mycoplasmatota</taxon>
        <taxon>Mollicutes</taxon>
        <taxon>Entomoplasmatales</taxon>
        <taxon>Entomoplasmataceae</taxon>
        <taxon>Mesoplasma</taxon>
    </lineage>
</organism>
<dbReference type="Proteomes" id="UP000231896">
    <property type="component" value="Chromosome"/>
</dbReference>
<dbReference type="GO" id="GO:0003676">
    <property type="term" value="F:nucleic acid binding"/>
    <property type="evidence" value="ECO:0007669"/>
    <property type="project" value="InterPro"/>
</dbReference>
<dbReference type="Gene3D" id="3.10.310.30">
    <property type="match status" value="1"/>
</dbReference>
<evidence type="ECO:0000259" key="1">
    <source>
        <dbReference type="Pfam" id="PF01368"/>
    </source>
</evidence>
<sequence>MTIYKQIKDVIEKYNKIIILRHIIPDGDSYGSQLGLKELIKTNYPNKEVYAFGEEIEYLKHAGKPDEFTDESIFNEALVIVTDCGNVERIDNQNYDKGAYLLKIDHHPDATPYGDLSWVDVTYTSASEMVGDLAIQNNWEITPVAARVIYHGICTDSGRFLFGGLSPRTFEVAAKLIGTGFDVSEMYKTMYKRSFPVIALQSELIASAKVTDHKVGYVILTDELMKKYNLSYDENGKFSNLLKDIEGIDIWITFSIREDGKWRVEFRSNNLAINDLAVKWGGGGHKLASGAIIDNLDQVMQVVEDANQINNLLNDE</sequence>
<dbReference type="EMBL" id="CP024964">
    <property type="protein sequence ID" value="ATZ18194.1"/>
    <property type="molecule type" value="Genomic_DNA"/>
</dbReference>
<dbReference type="InterPro" id="IPR038763">
    <property type="entry name" value="DHH_sf"/>
</dbReference>
<dbReference type="Pfam" id="PF01368">
    <property type="entry name" value="DHH"/>
    <property type="match status" value="1"/>
</dbReference>
<proteinExistence type="predicted"/>
<dbReference type="Pfam" id="PF02272">
    <property type="entry name" value="DHHA1"/>
    <property type="match status" value="1"/>
</dbReference>
<dbReference type="STRING" id="1408435.GCA_000685885_00843"/>
<dbReference type="InterPro" id="IPR001667">
    <property type="entry name" value="DDH_dom"/>
</dbReference>
<dbReference type="OrthoDB" id="9803668at2"/>
<feature type="domain" description="DHHA1" evidence="2">
    <location>
        <begin position="227"/>
        <end position="309"/>
    </location>
</feature>
<evidence type="ECO:0000313" key="4">
    <source>
        <dbReference type="Proteomes" id="UP000231896"/>
    </source>
</evidence>
<protein>
    <submittedName>
        <fullName evidence="3">Bifunctional oligoribonuclease and PAP phosphatase NrnA</fullName>
    </submittedName>
</protein>
<dbReference type="PANTHER" id="PTHR47618">
    <property type="entry name" value="BIFUNCTIONAL OLIGORIBONUCLEASE AND PAP PHOSPHATASE NRNA"/>
    <property type="match status" value="1"/>
</dbReference>
<dbReference type="InterPro" id="IPR003156">
    <property type="entry name" value="DHHA1_dom"/>
</dbReference>
<reference evidence="3 4" key="1">
    <citation type="submission" date="2017-11" db="EMBL/GenBank/DDBJ databases">
        <title>Genome sequence of Entomoplasma melaleucae M1 (ATCC 49191).</title>
        <authorList>
            <person name="Lo W.-S."/>
            <person name="Gasparich G.E."/>
            <person name="Kuo C.-H."/>
        </authorList>
    </citation>
    <scope>NUCLEOTIDE SEQUENCE [LARGE SCALE GENOMIC DNA]</scope>
    <source>
        <strain evidence="3 4">M1</strain>
    </source>
</reference>
<dbReference type="InterPro" id="IPR051319">
    <property type="entry name" value="Oligoribo/pAp-PDE_c-di-AMP_PDE"/>
</dbReference>
<dbReference type="PANTHER" id="PTHR47618:SF1">
    <property type="entry name" value="BIFUNCTIONAL OLIGORIBONUCLEASE AND PAP PHOSPHATASE NRNA"/>
    <property type="match status" value="1"/>
</dbReference>
<evidence type="ECO:0000259" key="2">
    <source>
        <dbReference type="Pfam" id="PF02272"/>
    </source>
</evidence>